<keyword evidence="2" id="KW-1185">Reference proteome</keyword>
<protein>
    <submittedName>
        <fullName evidence="1">Tat pathway signal protein</fullName>
    </submittedName>
</protein>
<proteinExistence type="predicted"/>
<reference evidence="1 2" key="1">
    <citation type="journal article" date="2019" name="Int. J. Syst. Evol. Microbiol.">
        <title>The Global Catalogue of Microorganisms (GCM) 10K type strain sequencing project: providing services to taxonomists for standard genome sequencing and annotation.</title>
        <authorList>
            <consortium name="The Broad Institute Genomics Platform"/>
            <consortium name="The Broad Institute Genome Sequencing Center for Infectious Disease"/>
            <person name="Wu L."/>
            <person name="Ma J."/>
        </authorList>
    </citation>
    <scope>NUCLEOTIDE SEQUENCE [LARGE SCALE GENOMIC DNA]</scope>
    <source>
        <strain evidence="1 2">JCM 16014</strain>
    </source>
</reference>
<dbReference type="InterPro" id="IPR019734">
    <property type="entry name" value="TPR_rpt"/>
</dbReference>
<dbReference type="SMART" id="SM00028">
    <property type="entry name" value="TPR"/>
    <property type="match status" value="2"/>
</dbReference>
<organism evidence="1 2">
    <name type="scientific">Catenulispora yoronensis</name>
    <dbReference type="NCBI Taxonomy" id="450799"/>
    <lineage>
        <taxon>Bacteria</taxon>
        <taxon>Bacillati</taxon>
        <taxon>Actinomycetota</taxon>
        <taxon>Actinomycetes</taxon>
        <taxon>Catenulisporales</taxon>
        <taxon>Catenulisporaceae</taxon>
        <taxon>Catenulispora</taxon>
    </lineage>
</organism>
<dbReference type="Proteomes" id="UP001500751">
    <property type="component" value="Unassembled WGS sequence"/>
</dbReference>
<dbReference type="SUPFAM" id="SSF48452">
    <property type="entry name" value="TPR-like"/>
    <property type="match status" value="1"/>
</dbReference>
<gene>
    <name evidence="1" type="ORF">GCM10009839_88770</name>
</gene>
<dbReference type="InterPro" id="IPR011990">
    <property type="entry name" value="TPR-like_helical_dom_sf"/>
</dbReference>
<name>A0ABN2VJD1_9ACTN</name>
<dbReference type="RefSeq" id="WP_344671791.1">
    <property type="nucleotide sequence ID" value="NZ_BAAAQN010000093.1"/>
</dbReference>
<evidence type="ECO:0000313" key="2">
    <source>
        <dbReference type="Proteomes" id="UP001500751"/>
    </source>
</evidence>
<accession>A0ABN2VJD1</accession>
<evidence type="ECO:0000313" key="1">
    <source>
        <dbReference type="EMBL" id="GAA2063675.1"/>
    </source>
</evidence>
<dbReference type="EMBL" id="BAAAQN010000093">
    <property type="protein sequence ID" value="GAA2063675.1"/>
    <property type="molecule type" value="Genomic_DNA"/>
</dbReference>
<sequence>MARERTPNTKLAELIAETGWSYAAFAAAFVRVASENGATQFAAVGKVHVFHWTKGTVPSDAGPHLLCETLSRRLHRRITLEDAGFGTGSGQQPAGSGWDVDTLAALADLRRIDIQTRRDLLGAATYQTAALAVPPMRWWQQTAHDAAATPRPAGRHLVNDADLQAVSETTRFITRMDQRLGGGHARTMVGAYLTTTVADLLNGPFTSDQVRRAMFSAAAELAYLGGWTRFDNAEHGPALRYFQVAAKLAGEADDAPLVGHILRAVAHQAVDLGHPRRALRVAEASLEGQRYLAASPRERALLGVVHAKTLGAVGQHRAATTALLTAENDLANATPGDTEPDRVFFFAEASLAMETACTLRDLGDLQGAEESFRRSVALRKTDTFTRTHAVTLGYLGAVQIRRGRLDEACDTWGKALDVAENVYSGRTRAVATDIRRELSPFRKRGSRLAAALDTRAQAFLATAH</sequence>
<comment type="caution">
    <text evidence="1">The sequence shown here is derived from an EMBL/GenBank/DDBJ whole genome shotgun (WGS) entry which is preliminary data.</text>
</comment>
<dbReference type="Gene3D" id="1.25.40.10">
    <property type="entry name" value="Tetratricopeptide repeat domain"/>
    <property type="match status" value="1"/>
</dbReference>